<accession>A0A1S7LJC9</accession>
<organism evidence="2">
    <name type="scientific">Magnetococcus massalia (strain MO-1)</name>
    <dbReference type="NCBI Taxonomy" id="451514"/>
    <lineage>
        <taxon>Bacteria</taxon>
        <taxon>Pseudomonadati</taxon>
        <taxon>Pseudomonadota</taxon>
        <taxon>Magnetococcia</taxon>
        <taxon>Magnetococcales</taxon>
        <taxon>Magnetococcaceae</taxon>
        <taxon>Magnetococcus</taxon>
    </lineage>
</organism>
<keyword evidence="1" id="KW-0812">Transmembrane</keyword>
<proteinExistence type="predicted"/>
<dbReference type="InterPro" id="IPR008620">
    <property type="entry name" value="FixH"/>
</dbReference>
<keyword evidence="1" id="KW-1133">Transmembrane helix</keyword>
<keyword evidence="1" id="KW-0472">Membrane</keyword>
<reference evidence="2" key="1">
    <citation type="submission" date="2015-04" db="EMBL/GenBank/DDBJ databases">
        <authorList>
            <person name="Syromyatnikov M.Y."/>
            <person name="Popov V.N."/>
        </authorList>
    </citation>
    <scope>NUCLEOTIDE SEQUENCE</scope>
    <source>
        <strain evidence="2">MO-1</strain>
    </source>
</reference>
<evidence type="ECO:0000313" key="2">
    <source>
        <dbReference type="EMBL" id="CRH06229.1"/>
    </source>
</evidence>
<dbReference type="AlphaFoldDB" id="A0A1S7LJC9"/>
<gene>
    <name evidence="2" type="ORF">MAGMO_2056</name>
</gene>
<evidence type="ECO:0000256" key="1">
    <source>
        <dbReference type="SAM" id="Phobius"/>
    </source>
</evidence>
<dbReference type="Pfam" id="PF05751">
    <property type="entry name" value="FixH"/>
    <property type="match status" value="1"/>
</dbReference>
<name>A0A1S7LJC9_MAGMO</name>
<sequence length="168" mass="18843">MEAQEQKKPFMHGGGPWLIAFILFFVIVIGVNSFVIYMAKSTSGGLVIEGHYKKGMAYNEEIEQMRQQQALGWQIGVDTSALRVGQEGLVFVQLLDKAGMPIRGATIRGELFRPTSSDDDIAFNLVETAAGKYQGLVKPHLKGKWDVRLKITQQKHLFRHAERVEIAQ</sequence>
<feature type="transmembrane region" description="Helical" evidence="1">
    <location>
        <begin position="17"/>
        <end position="39"/>
    </location>
</feature>
<dbReference type="EMBL" id="LO017727">
    <property type="protein sequence ID" value="CRH06229.1"/>
    <property type="molecule type" value="Genomic_DNA"/>
</dbReference>
<protein>
    <submittedName>
        <fullName evidence="2">Putative nitrogen fixation protein fixH</fullName>
    </submittedName>
</protein>